<keyword evidence="2" id="KW-1185">Reference proteome</keyword>
<dbReference type="KEGG" id="phl:KKY_2933"/>
<accession>G4REZ5</accession>
<dbReference type="AlphaFoldDB" id="G4REZ5"/>
<evidence type="ECO:0000313" key="1">
    <source>
        <dbReference type="EMBL" id="AEQ52928.1"/>
    </source>
</evidence>
<organism evidence="1 2">
    <name type="scientific">Pelagibacterium halotolerans (strain DSM 22347 / JCM 15775 / CGMCC 1.7692 / B2)</name>
    <dbReference type="NCBI Taxonomy" id="1082931"/>
    <lineage>
        <taxon>Bacteria</taxon>
        <taxon>Pseudomonadati</taxon>
        <taxon>Pseudomonadota</taxon>
        <taxon>Alphaproteobacteria</taxon>
        <taxon>Hyphomicrobiales</taxon>
        <taxon>Devosiaceae</taxon>
        <taxon>Pelagibacterium</taxon>
    </lineage>
</organism>
<name>G4REZ5_PELHB</name>
<dbReference type="HOGENOM" id="CLU_3237316_0_0_5"/>
<proteinExistence type="predicted"/>
<dbReference type="Proteomes" id="UP000008850">
    <property type="component" value="Chromosome"/>
</dbReference>
<sequence>MAGCRANLTFRTKTEQRRTESGSGAESRFVPYSIWWCGGAAGY</sequence>
<evidence type="ECO:0000313" key="2">
    <source>
        <dbReference type="Proteomes" id="UP000008850"/>
    </source>
</evidence>
<gene>
    <name evidence="1" type="ordered locus">KKY_2933</name>
</gene>
<dbReference type="EMBL" id="CP003075">
    <property type="protein sequence ID" value="AEQ52928.1"/>
    <property type="molecule type" value="Genomic_DNA"/>
</dbReference>
<protein>
    <submittedName>
        <fullName evidence="1">Uncharacterized protein</fullName>
    </submittedName>
</protein>
<dbReference type="STRING" id="1082931.KKY_2933"/>
<reference evidence="1 2" key="1">
    <citation type="journal article" date="2012" name="J. Bacteriol.">
        <title>Complete genome sequence of Pelagibacterium halotolerans B2T.</title>
        <authorList>
            <person name="Huo Y.Y."/>
            <person name="Cheng H."/>
            <person name="Han X.F."/>
            <person name="Jiang X.W."/>
            <person name="Sun C."/>
            <person name="Zhang X.Q."/>
            <person name="Zhu X.F."/>
            <person name="Liu Y.F."/>
            <person name="Li P.F."/>
            <person name="Ni P.X."/>
            <person name="Wu M."/>
        </authorList>
    </citation>
    <scope>NUCLEOTIDE SEQUENCE [LARGE SCALE GENOMIC DNA]</scope>
    <source>
        <strain evidence="2">DSM 22347 / JCM 15775 / CGMCC 1.7692 / B2</strain>
    </source>
</reference>